<dbReference type="PROSITE" id="PS51449">
    <property type="entry name" value="MTTASE_N"/>
    <property type="match status" value="1"/>
</dbReference>
<dbReference type="InterPro" id="IPR020612">
    <property type="entry name" value="Methylthiotransferase_CS"/>
</dbReference>
<dbReference type="InterPro" id="IPR038135">
    <property type="entry name" value="Methylthiotransferase_N_sf"/>
</dbReference>
<dbReference type="GO" id="GO:0006400">
    <property type="term" value="P:tRNA modification"/>
    <property type="evidence" value="ECO:0007669"/>
    <property type="project" value="InterPro"/>
</dbReference>
<keyword evidence="3" id="KW-0963">Cytoplasm</keyword>
<dbReference type="InterPro" id="IPR007197">
    <property type="entry name" value="rSAM"/>
</dbReference>
<sequence>DTEVMLGLAEQAGHEVTNRADGADVIVVNTCAFIDKAKEESIETILEMARHKKNGTCRRLVVTGCLAERYKADLRQEMPEIDVVLGTDGVPDIVRALNEQPQGSGTQVQLFRNHLEATSSAPSVKQLKYLYDADTPRRRTTASHLAYVKVAEGCDYSCAFCIIPTLRGGYRSRPPDSIVNEARTMAERGVKELILISQDTTMYGLDRNDRGALSRLLHALNDIDGLEWIRLLYLYPTTIGADTIDAIADCDKVCNYIDLPLQHAADRLLKRMGRPGTRMSYERLLESIRHRIPEVALRTTFIVGFPGETDEDFRELCDFIEDVRFDHIGVFTYSHEEGTRAFTLTDDVSSDTKARRRQELMLRQRKIVERRQAERVGQKIRVLVEGRSKEHPLVVQARWAGQAPEIDPVTYLTECDPSQFSPGRLVDAEILGSHDYDLLARPLP</sequence>
<dbReference type="NCBIfam" id="TIGR00089">
    <property type="entry name" value="MiaB/RimO family radical SAM methylthiotransferase"/>
    <property type="match status" value="1"/>
</dbReference>
<name>A0A381XIA7_9ZZZZ</name>
<dbReference type="Gene3D" id="3.80.30.20">
    <property type="entry name" value="tm_1862 like domain"/>
    <property type="match status" value="1"/>
</dbReference>
<dbReference type="InterPro" id="IPR002792">
    <property type="entry name" value="TRAM_dom"/>
</dbReference>
<gene>
    <name evidence="10" type="ORF">METZ01_LOCUS117283</name>
</gene>
<keyword evidence="4" id="KW-0949">S-adenosyl-L-methionine</keyword>
<dbReference type="CDD" id="cd01335">
    <property type="entry name" value="Radical_SAM"/>
    <property type="match status" value="1"/>
</dbReference>
<dbReference type="PROSITE" id="PS01278">
    <property type="entry name" value="MTTASE_RADICAL"/>
    <property type="match status" value="1"/>
</dbReference>
<dbReference type="SUPFAM" id="SSF102114">
    <property type="entry name" value="Radical SAM enzymes"/>
    <property type="match status" value="1"/>
</dbReference>
<reference evidence="10" key="1">
    <citation type="submission" date="2018-05" db="EMBL/GenBank/DDBJ databases">
        <authorList>
            <person name="Lanie J.A."/>
            <person name="Ng W.-L."/>
            <person name="Kazmierczak K.M."/>
            <person name="Andrzejewski T.M."/>
            <person name="Davidsen T.M."/>
            <person name="Wayne K.J."/>
            <person name="Tettelin H."/>
            <person name="Glass J.I."/>
            <person name="Rusch D."/>
            <person name="Podicherti R."/>
            <person name="Tsui H.-C.T."/>
            <person name="Winkler M.E."/>
        </authorList>
    </citation>
    <scope>NUCLEOTIDE SEQUENCE</scope>
</reference>
<dbReference type="GO" id="GO:0005829">
    <property type="term" value="C:cytosol"/>
    <property type="evidence" value="ECO:0007669"/>
    <property type="project" value="TreeGrafter"/>
</dbReference>
<dbReference type="FunFam" id="3.80.30.20:FF:000001">
    <property type="entry name" value="tRNA-2-methylthio-N(6)-dimethylallyladenosine synthase 2"/>
    <property type="match status" value="1"/>
</dbReference>
<keyword evidence="5" id="KW-0479">Metal-binding</keyword>
<dbReference type="PANTHER" id="PTHR43837">
    <property type="entry name" value="RIBOSOMAL PROTEIN S12 METHYLTHIOTRANSFERASE RIMO"/>
    <property type="match status" value="1"/>
</dbReference>
<feature type="domain" description="MTTase N-terminal" evidence="8">
    <location>
        <begin position="1"/>
        <end position="102"/>
    </location>
</feature>
<keyword evidence="2" id="KW-0004">4Fe-4S</keyword>
<dbReference type="PROSITE" id="PS51918">
    <property type="entry name" value="RADICAL_SAM"/>
    <property type="match status" value="1"/>
</dbReference>
<proteinExistence type="inferred from homology"/>
<dbReference type="SFLD" id="SFLDS00029">
    <property type="entry name" value="Radical_SAM"/>
    <property type="match status" value="1"/>
</dbReference>
<dbReference type="SFLD" id="SFLDG01061">
    <property type="entry name" value="methylthiotransferase"/>
    <property type="match status" value="1"/>
</dbReference>
<evidence type="ECO:0000256" key="2">
    <source>
        <dbReference type="ARBA" id="ARBA00022485"/>
    </source>
</evidence>
<dbReference type="NCBIfam" id="TIGR01125">
    <property type="entry name" value="30S ribosomal protein S12 methylthiotransferase RimO"/>
    <property type="match status" value="1"/>
</dbReference>
<dbReference type="InterPro" id="IPR023404">
    <property type="entry name" value="rSAM_horseshoe"/>
</dbReference>
<dbReference type="InterPro" id="IPR058240">
    <property type="entry name" value="rSAM_sf"/>
</dbReference>
<evidence type="ECO:0000256" key="5">
    <source>
        <dbReference type="ARBA" id="ARBA00022723"/>
    </source>
</evidence>
<dbReference type="InterPro" id="IPR012340">
    <property type="entry name" value="NA-bd_OB-fold"/>
</dbReference>
<dbReference type="InterPro" id="IPR006638">
    <property type="entry name" value="Elp3/MiaA/NifB-like_rSAM"/>
</dbReference>
<keyword evidence="6" id="KW-0408">Iron</keyword>
<keyword evidence="7" id="KW-0411">Iron-sulfur</keyword>
<dbReference type="AlphaFoldDB" id="A0A381XIA7"/>
<evidence type="ECO:0000256" key="7">
    <source>
        <dbReference type="ARBA" id="ARBA00023014"/>
    </source>
</evidence>
<dbReference type="InterPro" id="IPR005839">
    <property type="entry name" value="Methylthiotransferase"/>
</dbReference>
<feature type="domain" description="Radical SAM core" evidence="9">
    <location>
        <begin position="140"/>
        <end position="370"/>
    </location>
</feature>
<evidence type="ECO:0000256" key="4">
    <source>
        <dbReference type="ARBA" id="ARBA00022691"/>
    </source>
</evidence>
<evidence type="ECO:0000256" key="3">
    <source>
        <dbReference type="ARBA" id="ARBA00022490"/>
    </source>
</evidence>
<dbReference type="Gene3D" id="2.40.50.140">
    <property type="entry name" value="Nucleic acid-binding proteins"/>
    <property type="match status" value="1"/>
</dbReference>
<dbReference type="Gene3D" id="3.40.50.12160">
    <property type="entry name" value="Methylthiotransferase, N-terminal domain"/>
    <property type="match status" value="1"/>
</dbReference>
<evidence type="ECO:0000259" key="8">
    <source>
        <dbReference type="PROSITE" id="PS51449"/>
    </source>
</evidence>
<dbReference type="InterPro" id="IPR005840">
    <property type="entry name" value="Ribosomal_uS12_MeSTrfase_RimO"/>
</dbReference>
<dbReference type="InterPro" id="IPR013848">
    <property type="entry name" value="Methylthiotransferase_N"/>
</dbReference>
<dbReference type="Pfam" id="PF04055">
    <property type="entry name" value="Radical_SAM"/>
    <property type="match status" value="1"/>
</dbReference>
<evidence type="ECO:0000259" key="9">
    <source>
        <dbReference type="PROSITE" id="PS51918"/>
    </source>
</evidence>
<organism evidence="10">
    <name type="scientific">marine metagenome</name>
    <dbReference type="NCBI Taxonomy" id="408172"/>
    <lineage>
        <taxon>unclassified sequences</taxon>
        <taxon>metagenomes</taxon>
        <taxon>ecological metagenomes</taxon>
    </lineage>
</organism>
<comment type="cofactor">
    <cofactor evidence="1">
        <name>[4Fe-4S] cluster</name>
        <dbReference type="ChEBI" id="CHEBI:49883"/>
    </cofactor>
</comment>
<dbReference type="Pfam" id="PF00919">
    <property type="entry name" value="UPF0004"/>
    <property type="match status" value="1"/>
</dbReference>
<dbReference type="GO" id="GO:0051539">
    <property type="term" value="F:4 iron, 4 sulfur cluster binding"/>
    <property type="evidence" value="ECO:0007669"/>
    <property type="project" value="UniProtKB-KW"/>
</dbReference>
<accession>A0A381XIA7</accession>
<protein>
    <submittedName>
        <fullName evidence="10">Uncharacterized protein</fullName>
    </submittedName>
</protein>
<evidence type="ECO:0000313" key="10">
    <source>
        <dbReference type="EMBL" id="SVA64429.1"/>
    </source>
</evidence>
<evidence type="ECO:0000256" key="1">
    <source>
        <dbReference type="ARBA" id="ARBA00001966"/>
    </source>
</evidence>
<dbReference type="SMART" id="SM00729">
    <property type="entry name" value="Elp3"/>
    <property type="match status" value="1"/>
</dbReference>
<dbReference type="Pfam" id="PF18693">
    <property type="entry name" value="TRAM_2"/>
    <property type="match status" value="1"/>
</dbReference>
<dbReference type="PANTHER" id="PTHR43837:SF1">
    <property type="entry name" value="RIBOSOMAL PROTEIN US12 METHYLTHIOTRANSFERASE RIMO"/>
    <property type="match status" value="1"/>
</dbReference>
<feature type="non-terminal residue" evidence="10">
    <location>
        <position position="1"/>
    </location>
</feature>
<dbReference type="GO" id="GO:0035599">
    <property type="term" value="F:aspartic acid methylthiotransferase activity"/>
    <property type="evidence" value="ECO:0007669"/>
    <property type="project" value="TreeGrafter"/>
</dbReference>
<dbReference type="EMBL" id="UINC01015270">
    <property type="protein sequence ID" value="SVA64429.1"/>
    <property type="molecule type" value="Genomic_DNA"/>
</dbReference>
<dbReference type="GO" id="GO:0046872">
    <property type="term" value="F:metal ion binding"/>
    <property type="evidence" value="ECO:0007669"/>
    <property type="project" value="UniProtKB-KW"/>
</dbReference>
<evidence type="ECO:0000256" key="6">
    <source>
        <dbReference type="ARBA" id="ARBA00023004"/>
    </source>
</evidence>
<dbReference type="HAMAP" id="MF_01865">
    <property type="entry name" value="MTTase_RimO"/>
    <property type="match status" value="1"/>
</dbReference>
<dbReference type="SFLD" id="SFLDG01082">
    <property type="entry name" value="B12-binding_domain_containing"/>
    <property type="match status" value="1"/>
</dbReference>